<comment type="caution">
    <text evidence="1">The sequence shown here is derived from an EMBL/GenBank/DDBJ whole genome shotgun (WGS) entry which is preliminary data.</text>
</comment>
<gene>
    <name evidence="1" type="ORF">Tco_1041855</name>
</gene>
<accession>A0ABQ5GHX7</accession>
<keyword evidence="2" id="KW-1185">Reference proteome</keyword>
<evidence type="ECO:0000313" key="1">
    <source>
        <dbReference type="EMBL" id="GJT75130.1"/>
    </source>
</evidence>
<name>A0ABQ5GHX7_9ASTR</name>
<organism evidence="1 2">
    <name type="scientific">Tanacetum coccineum</name>
    <dbReference type="NCBI Taxonomy" id="301880"/>
    <lineage>
        <taxon>Eukaryota</taxon>
        <taxon>Viridiplantae</taxon>
        <taxon>Streptophyta</taxon>
        <taxon>Embryophyta</taxon>
        <taxon>Tracheophyta</taxon>
        <taxon>Spermatophyta</taxon>
        <taxon>Magnoliopsida</taxon>
        <taxon>eudicotyledons</taxon>
        <taxon>Gunneridae</taxon>
        <taxon>Pentapetalae</taxon>
        <taxon>asterids</taxon>
        <taxon>campanulids</taxon>
        <taxon>Asterales</taxon>
        <taxon>Asteraceae</taxon>
        <taxon>Asteroideae</taxon>
        <taxon>Anthemideae</taxon>
        <taxon>Anthemidinae</taxon>
        <taxon>Tanacetum</taxon>
    </lineage>
</organism>
<proteinExistence type="predicted"/>
<protein>
    <submittedName>
        <fullName evidence="1">Uncharacterized protein</fullName>
    </submittedName>
</protein>
<reference evidence="1" key="2">
    <citation type="submission" date="2022-01" db="EMBL/GenBank/DDBJ databases">
        <authorList>
            <person name="Yamashiro T."/>
            <person name="Shiraishi A."/>
            <person name="Satake H."/>
            <person name="Nakayama K."/>
        </authorList>
    </citation>
    <scope>NUCLEOTIDE SEQUENCE</scope>
</reference>
<reference evidence="1" key="1">
    <citation type="journal article" date="2022" name="Int. J. Mol. Sci.">
        <title>Draft Genome of Tanacetum Coccineum: Genomic Comparison of Closely Related Tanacetum-Family Plants.</title>
        <authorList>
            <person name="Yamashiro T."/>
            <person name="Shiraishi A."/>
            <person name="Nakayama K."/>
            <person name="Satake H."/>
        </authorList>
    </citation>
    <scope>NUCLEOTIDE SEQUENCE</scope>
</reference>
<sequence>MPYMGLLDFVKFADPFKVKVGERTLAEGEVPSLTKTTDMVVVSSNQTMRLVSYTNVDEIKEHSGKNKRKVGFSVVPPPVKKARTGGISIFELVATIAGKSLTVLKKLELQSGQPGAGGESVSHPTEELVSSFITPTLDHEVHEDSGSTQDGSIQTRRVSYYVVLTSSSEHDDVNVVASPKTTSPKPHAEAEVENVIAGFVDRARGTSDPGNKARTSSIPRNETGFSSFVPNDAGFEIDADIASLRDRLGKAKTEAADAAGLHKQILELKAVAYTKLA</sequence>
<evidence type="ECO:0000313" key="2">
    <source>
        <dbReference type="Proteomes" id="UP001151760"/>
    </source>
</evidence>
<dbReference type="EMBL" id="BQNB010018503">
    <property type="protein sequence ID" value="GJT75130.1"/>
    <property type="molecule type" value="Genomic_DNA"/>
</dbReference>
<dbReference type="Proteomes" id="UP001151760">
    <property type="component" value="Unassembled WGS sequence"/>
</dbReference>